<evidence type="ECO:0000313" key="5">
    <source>
        <dbReference type="EMBL" id="KAJ6232763.1"/>
    </source>
</evidence>
<dbReference type="PROSITE" id="PS51421">
    <property type="entry name" value="RAS"/>
    <property type="match status" value="1"/>
</dbReference>
<sequence>MSEERIVIIVAGPGSVGKSAITLQFITQTFVQDHDPTIEESYQKTVTLNNKSFPLEIQDTAGQEEYSTLRSHNFRAGHGFLLIYSVDNRKGFEEIEEFRKEITRAKDCDNVPIVLCANKIDLPSEEHEVSKKEGQDLAKNYQVPFIETSAKEVINIDEAFQSIVKLVVEWEQKKNSKGKGKGKGKGKKDCVLM</sequence>
<dbReference type="InterPro" id="IPR001806">
    <property type="entry name" value="Small_GTPase"/>
</dbReference>
<dbReference type="InterPro" id="IPR005225">
    <property type="entry name" value="Small_GTP-bd"/>
</dbReference>
<proteinExistence type="predicted"/>
<dbReference type="EMBL" id="JAOAOG010000209">
    <property type="protein sequence ID" value="KAJ6240264.1"/>
    <property type="molecule type" value="Genomic_DNA"/>
</dbReference>
<reference evidence="5" key="1">
    <citation type="submission" date="2022-08" db="EMBL/GenBank/DDBJ databases">
        <title>Novel sulfate-reducing endosymbionts in the free-living metamonad Anaeramoeba.</title>
        <authorList>
            <person name="Jerlstrom-Hultqvist J."/>
            <person name="Cepicka I."/>
            <person name="Gallot-Lavallee L."/>
            <person name="Salas-Leiva D."/>
            <person name="Curtis B.A."/>
            <person name="Zahonova K."/>
            <person name="Pipaliya S."/>
            <person name="Dacks J."/>
            <person name="Roger A.J."/>
        </authorList>
    </citation>
    <scope>NUCLEOTIDE SEQUENCE</scope>
    <source>
        <strain evidence="5">Schooner1</strain>
    </source>
</reference>
<keyword evidence="8" id="KW-1185">Reference proteome</keyword>
<dbReference type="Proteomes" id="UP001150062">
    <property type="component" value="Unassembled WGS sequence"/>
</dbReference>
<dbReference type="CDD" id="cd00876">
    <property type="entry name" value="Ras"/>
    <property type="match status" value="1"/>
</dbReference>
<keyword evidence="1" id="KW-0547">Nucleotide-binding</keyword>
<dbReference type="InterPro" id="IPR027417">
    <property type="entry name" value="P-loop_NTPase"/>
</dbReference>
<dbReference type="SMART" id="SM00174">
    <property type="entry name" value="RHO"/>
    <property type="match status" value="1"/>
</dbReference>
<organism evidence="4 7">
    <name type="scientific">Anaeramoeba flamelloides</name>
    <dbReference type="NCBI Taxonomy" id="1746091"/>
    <lineage>
        <taxon>Eukaryota</taxon>
        <taxon>Metamonada</taxon>
        <taxon>Anaeramoebidae</taxon>
        <taxon>Anaeramoeba</taxon>
    </lineage>
</organism>
<dbReference type="Pfam" id="PF00071">
    <property type="entry name" value="Ras"/>
    <property type="match status" value="1"/>
</dbReference>
<evidence type="ECO:0000313" key="4">
    <source>
        <dbReference type="EMBL" id="KAJ3441794.1"/>
    </source>
</evidence>
<dbReference type="AlphaFoldDB" id="A0AAV7ZIL8"/>
<dbReference type="GO" id="GO:0005525">
    <property type="term" value="F:GTP binding"/>
    <property type="evidence" value="ECO:0007669"/>
    <property type="project" value="UniProtKB-KW"/>
</dbReference>
<comment type="caution">
    <text evidence="4">The sequence shown here is derived from an EMBL/GenBank/DDBJ whole genome shotgun (WGS) entry which is preliminary data.</text>
</comment>
<accession>A0AAV7ZIL8</accession>
<dbReference type="PROSITE" id="PS51419">
    <property type="entry name" value="RAB"/>
    <property type="match status" value="1"/>
</dbReference>
<protein>
    <submittedName>
        <fullName evidence="4">Ras-like protein</fullName>
    </submittedName>
</protein>
<dbReference type="EMBL" id="JANTQA010000029">
    <property type="protein sequence ID" value="KAJ3441794.1"/>
    <property type="molecule type" value="Genomic_DNA"/>
</dbReference>
<evidence type="ECO:0000313" key="6">
    <source>
        <dbReference type="EMBL" id="KAJ6240264.1"/>
    </source>
</evidence>
<dbReference type="PROSITE" id="PS51420">
    <property type="entry name" value="RHO"/>
    <property type="match status" value="1"/>
</dbReference>
<name>A0AAV7ZIL8_9EUKA</name>
<dbReference type="InterPro" id="IPR020849">
    <property type="entry name" value="Small_GTPase_Ras-type"/>
</dbReference>
<evidence type="ECO:0000256" key="1">
    <source>
        <dbReference type="ARBA" id="ARBA00022741"/>
    </source>
</evidence>
<reference evidence="4" key="2">
    <citation type="submission" date="2022-08" db="EMBL/GenBank/DDBJ databases">
        <title>Novel sulphate-reducing endosymbionts in the free-living metamonad Anaeramoeba.</title>
        <authorList>
            <person name="Jerlstrom-Hultqvist J."/>
            <person name="Cepicka I."/>
            <person name="Gallot-Lavallee L."/>
            <person name="Salas-Leiva D."/>
            <person name="Curtis B.A."/>
            <person name="Zahonova K."/>
            <person name="Pipaliya S."/>
            <person name="Dacks J."/>
            <person name="Roger A.J."/>
        </authorList>
    </citation>
    <scope>NUCLEOTIDE SEQUENCE</scope>
    <source>
        <strain evidence="4">Busselton2</strain>
    </source>
</reference>
<dbReference type="GO" id="GO:0003924">
    <property type="term" value="F:GTPase activity"/>
    <property type="evidence" value="ECO:0007669"/>
    <property type="project" value="InterPro"/>
</dbReference>
<dbReference type="FunFam" id="3.40.50.300:FF:001423">
    <property type="entry name" value="Ras family GTPase"/>
    <property type="match status" value="1"/>
</dbReference>
<evidence type="ECO:0000313" key="8">
    <source>
        <dbReference type="Proteomes" id="UP001150062"/>
    </source>
</evidence>
<dbReference type="PANTHER" id="PTHR24070">
    <property type="entry name" value="RAS, DI-RAS, AND RHEB FAMILY MEMBERS OF SMALL GTPASE SUPERFAMILY"/>
    <property type="match status" value="1"/>
</dbReference>
<evidence type="ECO:0000256" key="2">
    <source>
        <dbReference type="ARBA" id="ARBA00023134"/>
    </source>
</evidence>
<gene>
    <name evidence="4" type="ORF">M0812_13810</name>
    <name evidence="3" type="ORF">M0812_21251</name>
    <name evidence="5" type="ORF">M0813_04569</name>
    <name evidence="6" type="ORF">M0813_24261</name>
</gene>
<evidence type="ECO:0000313" key="7">
    <source>
        <dbReference type="Proteomes" id="UP001146793"/>
    </source>
</evidence>
<keyword evidence="2" id="KW-0342">GTP-binding</keyword>
<dbReference type="GO" id="GO:0016020">
    <property type="term" value="C:membrane"/>
    <property type="evidence" value="ECO:0007669"/>
    <property type="project" value="InterPro"/>
</dbReference>
<dbReference type="PRINTS" id="PR00449">
    <property type="entry name" value="RASTRNSFRMNG"/>
</dbReference>
<dbReference type="NCBIfam" id="TIGR00231">
    <property type="entry name" value="small_GTP"/>
    <property type="match status" value="1"/>
</dbReference>
<dbReference type="SMART" id="SM00173">
    <property type="entry name" value="RAS"/>
    <property type="match status" value="1"/>
</dbReference>
<dbReference type="EMBL" id="JAOAOG010000288">
    <property type="protein sequence ID" value="KAJ6232763.1"/>
    <property type="molecule type" value="Genomic_DNA"/>
</dbReference>
<dbReference type="EMBL" id="JANTQA010000047">
    <property type="protein sequence ID" value="KAJ3432318.1"/>
    <property type="molecule type" value="Genomic_DNA"/>
</dbReference>
<dbReference type="Proteomes" id="UP001146793">
    <property type="component" value="Unassembled WGS sequence"/>
</dbReference>
<evidence type="ECO:0000313" key="3">
    <source>
        <dbReference type="EMBL" id="KAJ3432318.1"/>
    </source>
</evidence>
<dbReference type="Gene3D" id="3.40.50.300">
    <property type="entry name" value="P-loop containing nucleotide triphosphate hydrolases"/>
    <property type="match status" value="1"/>
</dbReference>
<dbReference type="SMART" id="SM00175">
    <property type="entry name" value="RAB"/>
    <property type="match status" value="1"/>
</dbReference>
<dbReference type="GO" id="GO:0007165">
    <property type="term" value="P:signal transduction"/>
    <property type="evidence" value="ECO:0007669"/>
    <property type="project" value="InterPro"/>
</dbReference>
<dbReference type="SUPFAM" id="SSF52540">
    <property type="entry name" value="P-loop containing nucleoside triphosphate hydrolases"/>
    <property type="match status" value="1"/>
</dbReference>